<dbReference type="Pfam" id="PF07238">
    <property type="entry name" value="PilZ"/>
    <property type="match status" value="1"/>
</dbReference>
<proteinExistence type="predicted"/>
<evidence type="ECO:0000313" key="2">
    <source>
        <dbReference type="EMBL" id="BAU22666.1"/>
    </source>
</evidence>
<protein>
    <recommendedName>
        <fullName evidence="1">PilZ domain-containing protein</fullName>
    </recommendedName>
</protein>
<evidence type="ECO:0000313" key="3">
    <source>
        <dbReference type="Proteomes" id="UP000068196"/>
    </source>
</evidence>
<dbReference type="SUPFAM" id="SSF141371">
    <property type="entry name" value="PilZ domain-like"/>
    <property type="match status" value="1"/>
</dbReference>
<sequence length="123" mass="14533">MLERRKFHRYPTNLKAYFPNQEEGFPVKNVSWKGVFIITPDNFRFEKRLIYFEIEIPEIGRIPIYGYIAHYGTPSEPGLGVEIIEIANNLAPVWGLYIKAMNFLNEAKEEYEKIINRFSQSQE</sequence>
<dbReference type="InterPro" id="IPR009875">
    <property type="entry name" value="PilZ_domain"/>
</dbReference>
<name>A0A0U4W0F7_9BACT</name>
<organism evidence="2 3">
    <name type="scientific">Caldimicrobium thiodismutans</name>
    <dbReference type="NCBI Taxonomy" id="1653476"/>
    <lineage>
        <taxon>Bacteria</taxon>
        <taxon>Pseudomonadati</taxon>
        <taxon>Thermodesulfobacteriota</taxon>
        <taxon>Thermodesulfobacteria</taxon>
        <taxon>Thermodesulfobacteriales</taxon>
        <taxon>Thermodesulfobacteriaceae</taxon>
        <taxon>Caldimicrobium</taxon>
    </lineage>
</organism>
<dbReference type="AlphaFoldDB" id="A0A0U4W0F7"/>
<reference evidence="3" key="2">
    <citation type="journal article" date="2016" name="Int. J. Syst. Evol. Microbiol.">
        <title>Caldimicrobium thiodismutans sp. nov., a sulfur-disproportionating bacterium isolated from a hot spring.</title>
        <authorList>
            <person name="Kojima H."/>
            <person name="Umezawa K."/>
            <person name="Fukui M."/>
        </authorList>
    </citation>
    <scope>NUCLEOTIDE SEQUENCE [LARGE SCALE GENOMIC DNA]</scope>
    <source>
        <strain evidence="3">TF1</strain>
    </source>
</reference>
<dbReference type="Proteomes" id="UP000068196">
    <property type="component" value="Chromosome"/>
</dbReference>
<dbReference type="STRING" id="1653476.THC_0267"/>
<keyword evidence="3" id="KW-1185">Reference proteome</keyword>
<reference evidence="2 3" key="1">
    <citation type="journal article" date="2016" name="Int. J. Syst. Evol. Microbiol.">
        <title>Caldimicrobium thiodismutans sp. nov., a sulfur-disproportionating bacterium isolated from a hot spring, and emended description of the genus Caldimicrobium.</title>
        <authorList>
            <person name="Kojima H."/>
            <person name="Umezawa K."/>
            <person name="Fukui M."/>
        </authorList>
    </citation>
    <scope>NUCLEOTIDE SEQUENCE [LARGE SCALE GENOMIC DNA]</scope>
    <source>
        <strain evidence="2 3">TF1</strain>
    </source>
</reference>
<dbReference type="EMBL" id="AP014945">
    <property type="protein sequence ID" value="BAU22666.1"/>
    <property type="molecule type" value="Genomic_DNA"/>
</dbReference>
<dbReference type="RefSeq" id="WP_068512214.1">
    <property type="nucleotide sequence ID" value="NZ_AP014945.1"/>
</dbReference>
<dbReference type="GO" id="GO:0035438">
    <property type="term" value="F:cyclic-di-GMP binding"/>
    <property type="evidence" value="ECO:0007669"/>
    <property type="project" value="InterPro"/>
</dbReference>
<dbReference type="KEGG" id="cthi:THC_0267"/>
<dbReference type="Gene3D" id="2.40.10.220">
    <property type="entry name" value="predicted glycosyltransferase like domains"/>
    <property type="match status" value="1"/>
</dbReference>
<accession>A0A0U4W0F7</accession>
<feature type="domain" description="PilZ" evidence="1">
    <location>
        <begin position="3"/>
        <end position="87"/>
    </location>
</feature>
<evidence type="ECO:0000259" key="1">
    <source>
        <dbReference type="Pfam" id="PF07238"/>
    </source>
</evidence>
<dbReference type="OrthoDB" id="9794938at2"/>
<gene>
    <name evidence="2" type="ORF">THC_0267</name>
</gene>